<organism evidence="1 2">
    <name type="scientific">Lactuca saligna</name>
    <name type="common">Willowleaf lettuce</name>
    <dbReference type="NCBI Taxonomy" id="75948"/>
    <lineage>
        <taxon>Eukaryota</taxon>
        <taxon>Viridiplantae</taxon>
        <taxon>Streptophyta</taxon>
        <taxon>Embryophyta</taxon>
        <taxon>Tracheophyta</taxon>
        <taxon>Spermatophyta</taxon>
        <taxon>Magnoliopsida</taxon>
        <taxon>eudicotyledons</taxon>
        <taxon>Gunneridae</taxon>
        <taxon>Pentapetalae</taxon>
        <taxon>asterids</taxon>
        <taxon>campanulids</taxon>
        <taxon>Asterales</taxon>
        <taxon>Asteraceae</taxon>
        <taxon>Cichorioideae</taxon>
        <taxon>Cichorieae</taxon>
        <taxon>Lactucinae</taxon>
        <taxon>Lactuca</taxon>
    </lineage>
</organism>
<sequence>MKLVPLPSISSRTNKKLQGLIYFTRLGSSSINKRYLKGGGNRRYSDISQSLVFITAHKELEEEFINEIDEAGRGNEDPWVFQWVLAVFQISGGSDDTGLRSKFRAIAPTVGSIARMVMGGGS</sequence>
<reference evidence="1" key="1">
    <citation type="submission" date="2023-04" db="EMBL/GenBank/DDBJ databases">
        <authorList>
            <person name="Vijverberg K."/>
            <person name="Xiong W."/>
            <person name="Schranz E."/>
        </authorList>
    </citation>
    <scope>NUCLEOTIDE SEQUENCE</scope>
</reference>
<dbReference type="Proteomes" id="UP001177003">
    <property type="component" value="Chromosome 9"/>
</dbReference>
<proteinExistence type="predicted"/>
<evidence type="ECO:0000313" key="1">
    <source>
        <dbReference type="EMBL" id="CAI9302461.1"/>
    </source>
</evidence>
<evidence type="ECO:0000313" key="2">
    <source>
        <dbReference type="Proteomes" id="UP001177003"/>
    </source>
</evidence>
<protein>
    <submittedName>
        <fullName evidence="1">Uncharacterized protein</fullName>
    </submittedName>
</protein>
<dbReference type="AlphaFoldDB" id="A0AA36A268"/>
<accession>A0AA36A268</accession>
<dbReference type="EMBL" id="OX465085">
    <property type="protein sequence ID" value="CAI9302461.1"/>
    <property type="molecule type" value="Genomic_DNA"/>
</dbReference>
<keyword evidence="2" id="KW-1185">Reference proteome</keyword>
<name>A0AA36A268_LACSI</name>
<gene>
    <name evidence="1" type="ORF">LSALG_LOCUS40949</name>
</gene>